<name>A0AAD7S3I8_9TELE</name>
<protein>
    <submittedName>
        <fullName evidence="1">Uncharacterized protein</fullName>
    </submittedName>
</protein>
<comment type="caution">
    <text evidence="1">The sequence shown here is derived from an EMBL/GenBank/DDBJ whole genome shotgun (WGS) entry which is preliminary data.</text>
</comment>
<evidence type="ECO:0000313" key="2">
    <source>
        <dbReference type="Proteomes" id="UP001221898"/>
    </source>
</evidence>
<dbReference type="AlphaFoldDB" id="A0AAD7S3I8"/>
<dbReference type="EMBL" id="JAINUG010000118">
    <property type="protein sequence ID" value="KAJ8395240.1"/>
    <property type="molecule type" value="Genomic_DNA"/>
</dbReference>
<keyword evidence="2" id="KW-1185">Reference proteome</keyword>
<evidence type="ECO:0000313" key="1">
    <source>
        <dbReference type="EMBL" id="KAJ8395240.1"/>
    </source>
</evidence>
<reference evidence="1" key="1">
    <citation type="journal article" date="2023" name="Science">
        <title>Genome structures resolve the early diversification of teleost fishes.</title>
        <authorList>
            <person name="Parey E."/>
            <person name="Louis A."/>
            <person name="Montfort J."/>
            <person name="Bouchez O."/>
            <person name="Roques C."/>
            <person name="Iampietro C."/>
            <person name="Lluch J."/>
            <person name="Castinel A."/>
            <person name="Donnadieu C."/>
            <person name="Desvignes T."/>
            <person name="Floi Bucao C."/>
            <person name="Jouanno E."/>
            <person name="Wen M."/>
            <person name="Mejri S."/>
            <person name="Dirks R."/>
            <person name="Jansen H."/>
            <person name="Henkel C."/>
            <person name="Chen W.J."/>
            <person name="Zahm M."/>
            <person name="Cabau C."/>
            <person name="Klopp C."/>
            <person name="Thompson A.W."/>
            <person name="Robinson-Rechavi M."/>
            <person name="Braasch I."/>
            <person name="Lecointre G."/>
            <person name="Bobe J."/>
            <person name="Postlethwait J.H."/>
            <person name="Berthelot C."/>
            <person name="Roest Crollius H."/>
            <person name="Guiguen Y."/>
        </authorList>
    </citation>
    <scope>NUCLEOTIDE SEQUENCE</scope>
    <source>
        <strain evidence="1">NC1722</strain>
    </source>
</reference>
<accession>A0AAD7S3I8</accession>
<sequence length="127" mass="14159">METLCPVELGYADWPQVSTTFLRKLLLQKTWIWRASRQSCCNYLLFQGAGKVQLHSLAGFALRAPQEQRVPLPSIHNLTGHSRFTGSCSDSSVMEPAVCSLLHWLALARERKKATLGVLKNYLASSA</sequence>
<gene>
    <name evidence="1" type="ORF">AAFF_G00034420</name>
</gene>
<dbReference type="Proteomes" id="UP001221898">
    <property type="component" value="Unassembled WGS sequence"/>
</dbReference>
<organism evidence="1 2">
    <name type="scientific">Aldrovandia affinis</name>
    <dbReference type="NCBI Taxonomy" id="143900"/>
    <lineage>
        <taxon>Eukaryota</taxon>
        <taxon>Metazoa</taxon>
        <taxon>Chordata</taxon>
        <taxon>Craniata</taxon>
        <taxon>Vertebrata</taxon>
        <taxon>Euteleostomi</taxon>
        <taxon>Actinopterygii</taxon>
        <taxon>Neopterygii</taxon>
        <taxon>Teleostei</taxon>
        <taxon>Notacanthiformes</taxon>
        <taxon>Halosauridae</taxon>
        <taxon>Aldrovandia</taxon>
    </lineage>
</organism>
<proteinExistence type="predicted"/>